<evidence type="ECO:0000313" key="1">
    <source>
        <dbReference type="EMBL" id="OBX36140.1"/>
    </source>
</evidence>
<organism evidence="1 2">
    <name type="scientific">Halomonas elongata</name>
    <dbReference type="NCBI Taxonomy" id="2746"/>
    <lineage>
        <taxon>Bacteria</taxon>
        <taxon>Pseudomonadati</taxon>
        <taxon>Pseudomonadota</taxon>
        <taxon>Gammaproteobacteria</taxon>
        <taxon>Oceanospirillales</taxon>
        <taxon>Halomonadaceae</taxon>
        <taxon>Halomonas</taxon>
    </lineage>
</organism>
<comment type="caution">
    <text evidence="1">The sequence shown here is derived from an EMBL/GenBank/DDBJ whole genome shotgun (WGS) entry which is preliminary data.</text>
</comment>
<accession>A0A1B8P1N6</accession>
<evidence type="ECO:0000313" key="2">
    <source>
        <dbReference type="Proteomes" id="UP000092504"/>
    </source>
</evidence>
<protein>
    <recommendedName>
        <fullName evidence="3">Right handed beta helix domain-containing protein</fullName>
    </recommendedName>
</protein>
<name>A0A1B8P1N6_HALEL</name>
<evidence type="ECO:0008006" key="3">
    <source>
        <dbReference type="Google" id="ProtNLM"/>
    </source>
</evidence>
<dbReference type="AlphaFoldDB" id="A0A1B8P1N6"/>
<proteinExistence type="predicted"/>
<reference evidence="1 2" key="1">
    <citation type="submission" date="2016-06" db="EMBL/GenBank/DDBJ databases">
        <title>Genome sequence of halotolerant plant growth promoting strain of Halomonas elongata HEK1 isolated from salterns of Rann of Kutch, Gujarat, India.</title>
        <authorList>
            <person name="Gaba S."/>
            <person name="Singh R.N."/>
            <person name="Abrol S."/>
            <person name="Kaushik R."/>
            <person name="Saxena A.K."/>
        </authorList>
    </citation>
    <scope>NUCLEOTIDE SEQUENCE [LARGE SCALE GENOMIC DNA]</scope>
    <source>
        <strain evidence="1 2">HEK1</strain>
    </source>
</reference>
<gene>
    <name evidence="1" type="ORF">A8U91_00476</name>
</gene>
<dbReference type="Proteomes" id="UP000092504">
    <property type="component" value="Unassembled WGS sequence"/>
</dbReference>
<dbReference type="EMBL" id="MAJD01000001">
    <property type="protein sequence ID" value="OBX36140.1"/>
    <property type="molecule type" value="Genomic_DNA"/>
</dbReference>
<sequence>MESSNNCITFSAFYDDSLVTNNLFIKPKFENRSLASKSWNAIFFSNFGSETNNKNSVKSVVVAGNSFINKSETQPAIQFRQYGNGVNPTTGKEMTNSEKISKSNITIMDNTFSNCNIHSFPYWNGIEISRNRFYGKSGNGYIEISKNCGGWRIVENFFERKNHIVLPPSLNKELAWPRFTIAENFARGAVNIENEDIIGKQYNYFTHKGQKS</sequence>